<proteinExistence type="inferred from homology"/>
<dbReference type="SUPFAM" id="SSF53590">
    <property type="entry name" value="Nucleoside hydrolase"/>
    <property type="match status" value="1"/>
</dbReference>
<evidence type="ECO:0000313" key="3">
    <source>
        <dbReference type="EMBL" id="KAL1124161.1"/>
    </source>
</evidence>
<dbReference type="InterPro" id="IPR036452">
    <property type="entry name" value="Ribo_hydro-like"/>
</dbReference>
<dbReference type="Proteomes" id="UP001558652">
    <property type="component" value="Unassembled WGS sequence"/>
</dbReference>
<comment type="similarity">
    <text evidence="1">Belongs to the IUNH family.</text>
</comment>
<accession>A0ABD0YA67</accession>
<dbReference type="InterPro" id="IPR052775">
    <property type="entry name" value="IUN_hydrolase"/>
</dbReference>
<organism evidence="3 4">
    <name type="scientific">Ranatra chinensis</name>
    <dbReference type="NCBI Taxonomy" id="642074"/>
    <lineage>
        <taxon>Eukaryota</taxon>
        <taxon>Metazoa</taxon>
        <taxon>Ecdysozoa</taxon>
        <taxon>Arthropoda</taxon>
        <taxon>Hexapoda</taxon>
        <taxon>Insecta</taxon>
        <taxon>Pterygota</taxon>
        <taxon>Neoptera</taxon>
        <taxon>Paraneoptera</taxon>
        <taxon>Hemiptera</taxon>
        <taxon>Heteroptera</taxon>
        <taxon>Panheteroptera</taxon>
        <taxon>Nepomorpha</taxon>
        <taxon>Nepidae</taxon>
        <taxon>Ranatrinae</taxon>
        <taxon>Ranatra</taxon>
    </lineage>
</organism>
<comment type="caution">
    <text evidence="3">The sequence shown here is derived from an EMBL/GenBank/DDBJ whole genome shotgun (WGS) entry which is preliminary data.</text>
</comment>
<dbReference type="Pfam" id="PF01156">
    <property type="entry name" value="IU_nuc_hydro"/>
    <property type="match status" value="1"/>
</dbReference>
<reference evidence="3 4" key="1">
    <citation type="submission" date="2024-07" db="EMBL/GenBank/DDBJ databases">
        <title>Chromosome-level genome assembly of the water stick insect Ranatra chinensis (Heteroptera: Nepidae).</title>
        <authorList>
            <person name="Liu X."/>
        </authorList>
    </citation>
    <scope>NUCLEOTIDE SEQUENCE [LARGE SCALE GENOMIC DNA]</scope>
    <source>
        <strain evidence="3">Cailab_2021Rc</strain>
        <tissue evidence="3">Muscle</tissue>
    </source>
</reference>
<sequence>MVPLVIDCDAGLDDAWGLLLALEGKPNVDLLGVTCVHGNTTVDNVCSNVQRLLATAQRTDIPVFRGSVNPIVTCDPYERPLDFLHFHGLNGFGDVELPKVQDAREVRTENAIVALNRMALENKDELTVACFGPLTNIALVIRTFPEFVDNIKELFIMGGNHKGSGNTTMCAEFNFFRDPEAAHIVLSSACGKITILPWETCLNTHVPYAWREALVKDGGKVMSLMDQAEAPILERGRSLGLEYWINCDQLLASIVIDQEIIKQRMECYATVELGGHHTRGQMVVDHLRERKPNVSIITEVDVEKHKQRLLALKKLT</sequence>
<dbReference type="PANTHER" id="PTHR46190:SF1">
    <property type="entry name" value="SI:CH211-201H21.5"/>
    <property type="match status" value="1"/>
</dbReference>
<feature type="domain" description="Inosine/uridine-preferring nucleoside hydrolase" evidence="2">
    <location>
        <begin position="4"/>
        <end position="305"/>
    </location>
</feature>
<protein>
    <recommendedName>
        <fullName evidence="2">Inosine/uridine-preferring nucleoside hydrolase domain-containing protein</fullName>
    </recommendedName>
</protein>
<dbReference type="PANTHER" id="PTHR46190">
    <property type="entry name" value="SI:CH211-201H21.5-RELATED"/>
    <property type="match status" value="1"/>
</dbReference>
<evidence type="ECO:0000259" key="2">
    <source>
        <dbReference type="Pfam" id="PF01156"/>
    </source>
</evidence>
<dbReference type="AlphaFoldDB" id="A0ABD0YA67"/>
<dbReference type="EMBL" id="JBFDAA010000011">
    <property type="protein sequence ID" value="KAL1124161.1"/>
    <property type="molecule type" value="Genomic_DNA"/>
</dbReference>
<evidence type="ECO:0000313" key="4">
    <source>
        <dbReference type="Proteomes" id="UP001558652"/>
    </source>
</evidence>
<name>A0ABD0YA67_9HEMI</name>
<dbReference type="InterPro" id="IPR001910">
    <property type="entry name" value="Inosine/uridine_hydrolase_dom"/>
</dbReference>
<gene>
    <name evidence="3" type="ORF">AAG570_001931</name>
</gene>
<dbReference type="CDD" id="cd02649">
    <property type="entry name" value="nuc_hydro_CeIAG"/>
    <property type="match status" value="1"/>
</dbReference>
<keyword evidence="4" id="KW-1185">Reference proteome</keyword>
<evidence type="ECO:0000256" key="1">
    <source>
        <dbReference type="ARBA" id="ARBA00009176"/>
    </source>
</evidence>
<dbReference type="Gene3D" id="3.90.245.10">
    <property type="entry name" value="Ribonucleoside hydrolase-like"/>
    <property type="match status" value="1"/>
</dbReference>
<dbReference type="GO" id="GO:0016799">
    <property type="term" value="F:hydrolase activity, hydrolyzing N-glycosyl compounds"/>
    <property type="evidence" value="ECO:0007669"/>
    <property type="project" value="UniProtKB-ARBA"/>
</dbReference>